<feature type="compositionally biased region" description="Polar residues" evidence="1">
    <location>
        <begin position="102"/>
        <end position="127"/>
    </location>
</feature>
<feature type="compositionally biased region" description="Polar residues" evidence="1">
    <location>
        <begin position="673"/>
        <end position="690"/>
    </location>
</feature>
<feature type="region of interest" description="Disordered" evidence="1">
    <location>
        <begin position="617"/>
        <end position="696"/>
    </location>
</feature>
<dbReference type="EMBL" id="CADCUS010000350">
    <property type="protein sequence ID" value="CAA9416900.1"/>
    <property type="molecule type" value="Genomic_DNA"/>
</dbReference>
<feature type="compositionally biased region" description="Pro residues" evidence="1">
    <location>
        <begin position="135"/>
        <end position="163"/>
    </location>
</feature>
<feature type="compositionally biased region" description="Pro residues" evidence="1">
    <location>
        <begin position="622"/>
        <end position="633"/>
    </location>
</feature>
<evidence type="ECO:0000313" key="2">
    <source>
        <dbReference type="EMBL" id="CAA9416900.1"/>
    </source>
</evidence>
<feature type="non-terminal residue" evidence="2">
    <location>
        <position position="978"/>
    </location>
</feature>
<feature type="compositionally biased region" description="Polar residues" evidence="1">
    <location>
        <begin position="215"/>
        <end position="227"/>
    </location>
</feature>
<accession>A0A6J4PIH9</accession>
<dbReference type="AlphaFoldDB" id="A0A6J4PIH9"/>
<sequence length="978" mass="96404">MAVDSSTALTPMVAVDVPLLEGPIGTTDAPTTAAIDEMFGLGSGATPPTAALVAPVVSPAAPIAPVVDQAPIPEPTPAPTPVASDVVLTPSSPGSGPDLSGTIGTTDPAMTTTIDNTFGLTPSTQPVQGPGLTPDAPPPPGAPTPLPLPTPQPPPGQILPPTPVAGLGEPTPVNSPVVSTPPAAGGVPTPVGEPGTTDATGTTTPATGSVVGTGPATNPVQGATAPSANPGAPSTLPSPGPGPGPQPSPGLTVPTPAELAEVLGPFNPADFGLTTDFGTPQQPATTSGAFGFQRPPAALPTPTDPGAPAGIFSPSASAPVPMPSPGPEAATPGGPAAASGVGSPPPDWGRFTFAPPTWDKIQRVGQGDISALVDPSALGYAAIGAPASVGLNLPSAGFTGAVALQPGEALRNVLGQTLLGSRVFKDPLANYGFNVAANTALVGGVDAVGNQIQQRTGFGVRPDGSRQFSLSSGRQGTIFASTAALNGFNEFVQPHIDSNLLGELKFDGQGRPILQNDGDWWKYYGPRAGALGAGVSIPLLIEQYARKADPRSLALTGLLSSGLPPIQFLLTNATNNPPRDENSIIRNVIGTPIGQGVGAVVNAAGKAMEETNDLPLAATMRPEPPPGQGPPDNGPDDGPDDPPSPPAGALVPAGPSSPTLPGAAEEALVPTGGSVTPTRVITAPIPSNTDGVAPDGLTRFDGSPLVGTPLVGSPVTGSPALASSSAPAAASGSAVPAAAAVRYGQLPDGSTGRVVRQQPLVGNGAAGTVPGMATVVEGSGGQRYLIAELPKQVRADGTTVVSVPRVAGEVIGSNPVAEDVGLVVKLPAGASGQVTGVEQVTTRTGEGPLLRFNGGGGLNSVPGMATRSPAPGNPRAEVWRITAGSQVGPDGVVHSALVPEGYQGQIDLSRDVEITVPAGTRPVVMTQTVAPVSAPVVVRQQPAPAPVPRPVPAAAPVRQQPAAAPVRQQPAAAPAPVV</sequence>
<organism evidence="2">
    <name type="scientific">uncultured Pseudonocardia sp</name>
    <dbReference type="NCBI Taxonomy" id="211455"/>
    <lineage>
        <taxon>Bacteria</taxon>
        <taxon>Bacillati</taxon>
        <taxon>Actinomycetota</taxon>
        <taxon>Actinomycetes</taxon>
        <taxon>Pseudonocardiales</taxon>
        <taxon>Pseudonocardiaceae</taxon>
        <taxon>Pseudonocardia</taxon>
        <taxon>environmental samples</taxon>
    </lineage>
</organism>
<feature type="compositionally biased region" description="Low complexity" evidence="1">
    <location>
        <begin position="327"/>
        <end position="342"/>
    </location>
</feature>
<feature type="compositionally biased region" description="Low complexity" evidence="1">
    <location>
        <begin position="170"/>
        <end position="214"/>
    </location>
</feature>
<evidence type="ECO:0000256" key="1">
    <source>
        <dbReference type="SAM" id="MobiDB-lite"/>
    </source>
</evidence>
<feature type="compositionally biased region" description="Pro residues" evidence="1">
    <location>
        <begin position="236"/>
        <end position="248"/>
    </location>
</feature>
<feature type="region of interest" description="Disordered" evidence="1">
    <location>
        <begin position="942"/>
        <end position="978"/>
    </location>
</feature>
<feature type="compositionally biased region" description="Polar residues" evidence="1">
    <location>
        <begin position="276"/>
        <end position="288"/>
    </location>
</feature>
<feature type="compositionally biased region" description="Pro residues" evidence="1">
    <location>
        <begin position="943"/>
        <end position="953"/>
    </location>
</feature>
<reference evidence="2" key="1">
    <citation type="submission" date="2020-02" db="EMBL/GenBank/DDBJ databases">
        <authorList>
            <person name="Meier V. D."/>
        </authorList>
    </citation>
    <scope>NUCLEOTIDE SEQUENCE</scope>
    <source>
        <strain evidence="2">AVDCRST_MAG66</strain>
    </source>
</reference>
<feature type="region of interest" description="Disordered" evidence="1">
    <location>
        <begin position="68"/>
        <end position="349"/>
    </location>
</feature>
<feature type="compositionally biased region" description="Low complexity" evidence="1">
    <location>
        <begin position="954"/>
        <end position="978"/>
    </location>
</feature>
<feature type="compositionally biased region" description="Low complexity" evidence="1">
    <location>
        <begin position="90"/>
        <end position="101"/>
    </location>
</feature>
<name>A0A6J4PIH9_9PSEU</name>
<gene>
    <name evidence="2" type="ORF">AVDCRST_MAG66-2368</name>
</gene>
<proteinExistence type="predicted"/>
<protein>
    <submittedName>
        <fullName evidence="2">Uncharacterized protein</fullName>
    </submittedName>
</protein>